<dbReference type="EMBL" id="MT142248">
    <property type="protein sequence ID" value="QJA76866.1"/>
    <property type="molecule type" value="Genomic_DNA"/>
</dbReference>
<organism evidence="2">
    <name type="scientific">viral metagenome</name>
    <dbReference type="NCBI Taxonomy" id="1070528"/>
    <lineage>
        <taxon>unclassified sequences</taxon>
        <taxon>metagenomes</taxon>
        <taxon>organismal metagenomes</taxon>
    </lineage>
</organism>
<protein>
    <submittedName>
        <fullName evidence="2">Uncharacterized protein</fullName>
    </submittedName>
</protein>
<reference evidence="2" key="1">
    <citation type="submission" date="2020-03" db="EMBL/GenBank/DDBJ databases">
        <title>The deep terrestrial virosphere.</title>
        <authorList>
            <person name="Holmfeldt K."/>
            <person name="Nilsson E."/>
            <person name="Simone D."/>
            <person name="Lopez-Fernandez M."/>
            <person name="Wu X."/>
            <person name="de Brujin I."/>
            <person name="Lundin D."/>
            <person name="Andersson A."/>
            <person name="Bertilsson S."/>
            <person name="Dopson M."/>
        </authorList>
    </citation>
    <scope>NUCLEOTIDE SEQUENCE</scope>
    <source>
        <strain evidence="2">MM415A01412</strain>
    </source>
</reference>
<feature type="region of interest" description="Disordered" evidence="1">
    <location>
        <begin position="1"/>
        <end position="39"/>
    </location>
</feature>
<feature type="compositionally biased region" description="Polar residues" evidence="1">
    <location>
        <begin position="21"/>
        <end position="39"/>
    </location>
</feature>
<sequence length="67" mass="7218">MTRDPPGDYDEHGDPVYTPNIHGNSGSASPLSHATRGNDSVQKLREIVAEVTCGRIPVPVKRGPGFY</sequence>
<proteinExistence type="predicted"/>
<evidence type="ECO:0000256" key="1">
    <source>
        <dbReference type="SAM" id="MobiDB-lite"/>
    </source>
</evidence>
<evidence type="ECO:0000313" key="2">
    <source>
        <dbReference type="EMBL" id="QJA76866.1"/>
    </source>
</evidence>
<dbReference type="AlphaFoldDB" id="A0A6M3K380"/>
<name>A0A6M3K380_9ZZZZ</name>
<accession>A0A6M3K380</accession>
<gene>
    <name evidence="2" type="ORF">MM415A01412_0014</name>
</gene>
<feature type="compositionally biased region" description="Basic and acidic residues" evidence="1">
    <location>
        <begin position="1"/>
        <end position="14"/>
    </location>
</feature>